<accession>A0A485K5H0</accession>
<evidence type="ECO:0000313" key="2">
    <source>
        <dbReference type="EMBL" id="KAF0719312.1"/>
    </source>
</evidence>
<gene>
    <name evidence="3" type="primary">Aste57867_1125</name>
    <name evidence="2" type="ORF">As57867_001124</name>
    <name evidence="3" type="ORF">ASTE57867_1125</name>
</gene>
<dbReference type="EMBL" id="CAADRA010000079">
    <property type="protein sequence ID" value="VFT78346.1"/>
    <property type="molecule type" value="Genomic_DNA"/>
</dbReference>
<evidence type="ECO:0000313" key="3">
    <source>
        <dbReference type="EMBL" id="VFT78346.1"/>
    </source>
</evidence>
<sequence>MVLVHDAPALPALSTSIISISKDQGHLSYGIMVHYGGRRWVVYKRYSEFRHLRASLLDLTAASGCGCRCLYLPLSSMPFPRKTLFCNQSDQVAIERRAALSQFLAVTLRLLHEGNDNTPDAVACEATYCPILPLLKTFLQVQRHSHKRSYSNDLVDGDATDVSSVSPIYTIKEGAEAIDCSPRVFCVTSQS</sequence>
<dbReference type="Gene3D" id="3.30.1520.10">
    <property type="entry name" value="Phox-like domain"/>
    <property type="match status" value="1"/>
</dbReference>
<feature type="domain" description="PX" evidence="1">
    <location>
        <begin position="1"/>
        <end position="145"/>
    </location>
</feature>
<dbReference type="Pfam" id="PF00787">
    <property type="entry name" value="PX"/>
    <property type="match status" value="1"/>
</dbReference>
<name>A0A485K5H0_9STRA</name>
<dbReference type="PROSITE" id="PS50195">
    <property type="entry name" value="PX"/>
    <property type="match status" value="1"/>
</dbReference>
<evidence type="ECO:0000259" key="1">
    <source>
        <dbReference type="PROSITE" id="PS50195"/>
    </source>
</evidence>
<proteinExistence type="predicted"/>
<evidence type="ECO:0000313" key="4">
    <source>
        <dbReference type="Proteomes" id="UP000332933"/>
    </source>
</evidence>
<dbReference type="SUPFAM" id="SSF64268">
    <property type="entry name" value="PX domain"/>
    <property type="match status" value="1"/>
</dbReference>
<dbReference type="OrthoDB" id="68117at2759"/>
<dbReference type="EMBL" id="VJMH01000079">
    <property type="protein sequence ID" value="KAF0719312.1"/>
    <property type="molecule type" value="Genomic_DNA"/>
</dbReference>
<reference evidence="2" key="2">
    <citation type="submission" date="2019-06" db="EMBL/GenBank/DDBJ databases">
        <title>Genomics analysis of Aphanomyces spp. identifies a new class of oomycete effector associated with host adaptation.</title>
        <authorList>
            <person name="Gaulin E."/>
        </authorList>
    </citation>
    <scope>NUCLEOTIDE SEQUENCE</scope>
    <source>
        <strain evidence="2">CBS 578.67</strain>
    </source>
</reference>
<reference evidence="3 4" key="1">
    <citation type="submission" date="2019-03" db="EMBL/GenBank/DDBJ databases">
        <authorList>
            <person name="Gaulin E."/>
            <person name="Dumas B."/>
        </authorList>
    </citation>
    <scope>NUCLEOTIDE SEQUENCE [LARGE SCALE GENOMIC DNA]</scope>
    <source>
        <strain evidence="3">CBS 568.67</strain>
    </source>
</reference>
<keyword evidence="4" id="KW-1185">Reference proteome</keyword>
<dbReference type="GO" id="GO:0035091">
    <property type="term" value="F:phosphatidylinositol binding"/>
    <property type="evidence" value="ECO:0007669"/>
    <property type="project" value="InterPro"/>
</dbReference>
<dbReference type="CDD" id="cd06093">
    <property type="entry name" value="PX_domain"/>
    <property type="match status" value="1"/>
</dbReference>
<dbReference type="InterPro" id="IPR036871">
    <property type="entry name" value="PX_dom_sf"/>
</dbReference>
<dbReference type="Proteomes" id="UP000332933">
    <property type="component" value="Unassembled WGS sequence"/>
</dbReference>
<dbReference type="AlphaFoldDB" id="A0A485K5H0"/>
<protein>
    <submittedName>
        <fullName evidence="3">Aste57867_1125 protein</fullName>
    </submittedName>
</protein>
<dbReference type="InterPro" id="IPR001683">
    <property type="entry name" value="PX_dom"/>
</dbReference>
<organism evidence="3 4">
    <name type="scientific">Aphanomyces stellatus</name>
    <dbReference type="NCBI Taxonomy" id="120398"/>
    <lineage>
        <taxon>Eukaryota</taxon>
        <taxon>Sar</taxon>
        <taxon>Stramenopiles</taxon>
        <taxon>Oomycota</taxon>
        <taxon>Saprolegniomycetes</taxon>
        <taxon>Saprolegniales</taxon>
        <taxon>Verrucalvaceae</taxon>
        <taxon>Aphanomyces</taxon>
    </lineage>
</organism>